<protein>
    <submittedName>
        <fullName evidence="2">Uncharacterized protein</fullName>
    </submittedName>
</protein>
<feature type="coiled-coil region" evidence="1">
    <location>
        <begin position="6"/>
        <end position="54"/>
    </location>
</feature>
<accession>A0A1B6JK76</accession>
<feature type="non-terminal residue" evidence="2">
    <location>
        <position position="1"/>
    </location>
</feature>
<proteinExistence type="predicted"/>
<dbReference type="EMBL" id="GECU01008177">
    <property type="protein sequence ID" value="JAS99529.1"/>
    <property type="molecule type" value="Transcribed_RNA"/>
</dbReference>
<sequence>QLMTELQSAERDLLNEKREVEKFANQVVVLEREKGELRGELAALQRESIEQQETRLQAESPRTTSLKQRNLVETVRHKNKHITQLLMDIETMEKENNVLKLKVVGL</sequence>
<reference evidence="2" key="1">
    <citation type="submission" date="2015-11" db="EMBL/GenBank/DDBJ databases">
        <title>De novo transcriptome assembly of four potential Pierce s Disease insect vectors from Arizona vineyards.</title>
        <authorList>
            <person name="Tassone E.E."/>
        </authorList>
    </citation>
    <scope>NUCLEOTIDE SEQUENCE</scope>
</reference>
<feature type="non-terminal residue" evidence="2">
    <location>
        <position position="106"/>
    </location>
</feature>
<organism evidence="2">
    <name type="scientific">Homalodisca liturata</name>
    <dbReference type="NCBI Taxonomy" id="320908"/>
    <lineage>
        <taxon>Eukaryota</taxon>
        <taxon>Metazoa</taxon>
        <taxon>Ecdysozoa</taxon>
        <taxon>Arthropoda</taxon>
        <taxon>Hexapoda</taxon>
        <taxon>Insecta</taxon>
        <taxon>Pterygota</taxon>
        <taxon>Neoptera</taxon>
        <taxon>Paraneoptera</taxon>
        <taxon>Hemiptera</taxon>
        <taxon>Auchenorrhyncha</taxon>
        <taxon>Membracoidea</taxon>
        <taxon>Cicadellidae</taxon>
        <taxon>Cicadellinae</taxon>
        <taxon>Proconiini</taxon>
        <taxon>Homalodisca</taxon>
    </lineage>
</organism>
<keyword evidence="1" id="KW-0175">Coiled coil</keyword>
<gene>
    <name evidence="2" type="ORF">g.4609</name>
</gene>
<name>A0A1B6JK76_9HEMI</name>
<dbReference type="AlphaFoldDB" id="A0A1B6JK76"/>
<evidence type="ECO:0000256" key="1">
    <source>
        <dbReference type="SAM" id="Coils"/>
    </source>
</evidence>
<evidence type="ECO:0000313" key="2">
    <source>
        <dbReference type="EMBL" id="JAS99529.1"/>
    </source>
</evidence>